<accession>A0A392RTN0</accession>
<name>A0A392RTN0_9FABA</name>
<dbReference type="EMBL" id="LXQA010268787">
    <property type="protein sequence ID" value="MCI39562.1"/>
    <property type="molecule type" value="Genomic_DNA"/>
</dbReference>
<sequence length="78" mass="8753">HASREELIAITNVNSSSPLRTAVSHGQGINVFKTQVGQSFTNTHSQKRRNILRVPPRSKFEELTKITTSSNEHILVRT</sequence>
<comment type="caution">
    <text evidence="1">The sequence shown here is derived from an EMBL/GenBank/DDBJ whole genome shotgun (WGS) entry which is preliminary data.</text>
</comment>
<organism evidence="1 2">
    <name type="scientific">Trifolium medium</name>
    <dbReference type="NCBI Taxonomy" id="97028"/>
    <lineage>
        <taxon>Eukaryota</taxon>
        <taxon>Viridiplantae</taxon>
        <taxon>Streptophyta</taxon>
        <taxon>Embryophyta</taxon>
        <taxon>Tracheophyta</taxon>
        <taxon>Spermatophyta</taxon>
        <taxon>Magnoliopsida</taxon>
        <taxon>eudicotyledons</taxon>
        <taxon>Gunneridae</taxon>
        <taxon>Pentapetalae</taxon>
        <taxon>rosids</taxon>
        <taxon>fabids</taxon>
        <taxon>Fabales</taxon>
        <taxon>Fabaceae</taxon>
        <taxon>Papilionoideae</taxon>
        <taxon>50 kb inversion clade</taxon>
        <taxon>NPAAA clade</taxon>
        <taxon>Hologalegina</taxon>
        <taxon>IRL clade</taxon>
        <taxon>Trifolieae</taxon>
        <taxon>Trifolium</taxon>
    </lineage>
</organism>
<evidence type="ECO:0000313" key="2">
    <source>
        <dbReference type="Proteomes" id="UP000265520"/>
    </source>
</evidence>
<dbReference type="Proteomes" id="UP000265520">
    <property type="component" value="Unassembled WGS sequence"/>
</dbReference>
<dbReference type="AlphaFoldDB" id="A0A392RTN0"/>
<reference evidence="1 2" key="1">
    <citation type="journal article" date="2018" name="Front. Plant Sci.">
        <title>Red Clover (Trifolium pratense) and Zigzag Clover (T. medium) - A Picture of Genomic Similarities and Differences.</title>
        <authorList>
            <person name="Dluhosova J."/>
            <person name="Istvanek J."/>
            <person name="Nedelnik J."/>
            <person name="Repkova J."/>
        </authorList>
    </citation>
    <scope>NUCLEOTIDE SEQUENCE [LARGE SCALE GENOMIC DNA]</scope>
    <source>
        <strain evidence="2">cv. 10/8</strain>
        <tissue evidence="1">Leaf</tissue>
    </source>
</reference>
<protein>
    <submittedName>
        <fullName evidence="1">Uncharacterized protein</fullName>
    </submittedName>
</protein>
<proteinExistence type="predicted"/>
<evidence type="ECO:0000313" key="1">
    <source>
        <dbReference type="EMBL" id="MCI39562.1"/>
    </source>
</evidence>
<feature type="non-terminal residue" evidence="1">
    <location>
        <position position="1"/>
    </location>
</feature>
<keyword evidence="2" id="KW-1185">Reference proteome</keyword>